<dbReference type="OrthoDB" id="9804504at2"/>
<dbReference type="InterPro" id="IPR027417">
    <property type="entry name" value="P-loop_NTPase"/>
</dbReference>
<evidence type="ECO:0000256" key="4">
    <source>
        <dbReference type="ARBA" id="ARBA00022741"/>
    </source>
</evidence>
<organism evidence="11 12">
    <name type="scientific">Halanaerobium saccharolyticum</name>
    <dbReference type="NCBI Taxonomy" id="43595"/>
    <lineage>
        <taxon>Bacteria</taxon>
        <taxon>Bacillati</taxon>
        <taxon>Bacillota</taxon>
        <taxon>Clostridia</taxon>
        <taxon>Halanaerobiales</taxon>
        <taxon>Halanaerobiaceae</taxon>
        <taxon>Halanaerobium</taxon>
    </lineage>
</organism>
<evidence type="ECO:0000256" key="7">
    <source>
        <dbReference type="ARBA" id="ARBA00025526"/>
    </source>
</evidence>
<dbReference type="InterPro" id="IPR005225">
    <property type="entry name" value="Small_GTP-bd"/>
</dbReference>
<comment type="caution">
    <text evidence="11">The sequence shown here is derived from an EMBL/GenBank/DDBJ whole genome shotgun (WGS) entry which is preliminary data.</text>
</comment>
<evidence type="ECO:0000256" key="3">
    <source>
        <dbReference type="ARBA" id="ARBA00022490"/>
    </source>
</evidence>
<dbReference type="GO" id="GO:0005525">
    <property type="term" value="F:GTP binding"/>
    <property type="evidence" value="ECO:0007669"/>
    <property type="project" value="UniProtKB-KW"/>
</dbReference>
<reference evidence="11 12" key="1">
    <citation type="submission" date="2019-03" db="EMBL/GenBank/DDBJ databases">
        <title>Subsurface microbial communities from deep shales in Ohio and West Virginia, USA.</title>
        <authorList>
            <person name="Wrighton K."/>
        </authorList>
    </citation>
    <scope>NUCLEOTIDE SEQUENCE [LARGE SCALE GENOMIC DNA]</scope>
    <source>
        <strain evidence="11 12">MSL9.2</strain>
    </source>
</reference>
<dbReference type="Pfam" id="PF00009">
    <property type="entry name" value="GTP_EFTU"/>
    <property type="match status" value="1"/>
</dbReference>
<dbReference type="InterPro" id="IPR015190">
    <property type="entry name" value="Elong_fac_SelB-wing-hlx_typ-2"/>
</dbReference>
<dbReference type="PANTHER" id="PTHR43721:SF22">
    <property type="entry name" value="ELONGATION FACTOR TU, MITOCHONDRIAL"/>
    <property type="match status" value="1"/>
</dbReference>
<dbReference type="Gene3D" id="3.40.50.300">
    <property type="entry name" value="P-loop containing nucleotide triphosphate hydrolases"/>
    <property type="match status" value="1"/>
</dbReference>
<dbReference type="InterPro" id="IPR009001">
    <property type="entry name" value="Transl_elong_EF1A/Init_IF2_C"/>
</dbReference>
<dbReference type="InterPro" id="IPR004535">
    <property type="entry name" value="Transl_elong_SelB"/>
</dbReference>
<dbReference type="AlphaFoldDB" id="A0A4R7Z496"/>
<dbReference type="InterPro" id="IPR036390">
    <property type="entry name" value="WH_DNA-bd_sf"/>
</dbReference>
<dbReference type="InterPro" id="IPR036388">
    <property type="entry name" value="WH-like_DNA-bd_sf"/>
</dbReference>
<dbReference type="CDD" id="cd15491">
    <property type="entry name" value="selB_III"/>
    <property type="match status" value="1"/>
</dbReference>
<dbReference type="GO" id="GO:0003746">
    <property type="term" value="F:translation elongation factor activity"/>
    <property type="evidence" value="ECO:0007669"/>
    <property type="project" value="UniProtKB-KW"/>
</dbReference>
<dbReference type="Gene3D" id="1.10.10.2770">
    <property type="match status" value="1"/>
</dbReference>
<evidence type="ECO:0000256" key="9">
    <source>
        <dbReference type="SAM" id="Coils"/>
    </source>
</evidence>
<keyword evidence="9" id="KW-0175">Coiled coil</keyword>
<evidence type="ECO:0000256" key="8">
    <source>
        <dbReference type="ARBA" id="ARBA00031615"/>
    </source>
</evidence>
<gene>
    <name evidence="11" type="ORF">C8C77_10842</name>
</gene>
<dbReference type="CDD" id="cd03696">
    <property type="entry name" value="SelB_II"/>
    <property type="match status" value="1"/>
</dbReference>
<protein>
    <recommendedName>
        <fullName evidence="2">Selenocysteine-specific elongation factor</fullName>
    </recommendedName>
    <alternativeName>
        <fullName evidence="8">SelB translation factor</fullName>
    </alternativeName>
</protein>
<dbReference type="Pfam" id="PF09107">
    <property type="entry name" value="WHD_3rd_SelB"/>
    <property type="match status" value="1"/>
</dbReference>
<dbReference type="Gene3D" id="1.10.10.10">
    <property type="entry name" value="Winged helix-like DNA-binding domain superfamily/Winged helix DNA-binding domain"/>
    <property type="match status" value="1"/>
</dbReference>
<evidence type="ECO:0000259" key="10">
    <source>
        <dbReference type="PROSITE" id="PS51722"/>
    </source>
</evidence>
<evidence type="ECO:0000256" key="6">
    <source>
        <dbReference type="ARBA" id="ARBA00023134"/>
    </source>
</evidence>
<dbReference type="NCBIfam" id="TIGR00475">
    <property type="entry name" value="selB"/>
    <property type="match status" value="1"/>
</dbReference>
<dbReference type="EMBL" id="SODA01000008">
    <property type="protein sequence ID" value="TDW05269.1"/>
    <property type="molecule type" value="Genomic_DNA"/>
</dbReference>
<dbReference type="InterPro" id="IPR000795">
    <property type="entry name" value="T_Tr_GTP-bd_dom"/>
</dbReference>
<dbReference type="Pfam" id="PF03144">
    <property type="entry name" value="GTP_EFTU_D2"/>
    <property type="match status" value="1"/>
</dbReference>
<dbReference type="GO" id="GO:0003924">
    <property type="term" value="F:GTPase activity"/>
    <property type="evidence" value="ECO:0007669"/>
    <property type="project" value="InterPro"/>
</dbReference>
<dbReference type="Pfam" id="PF09106">
    <property type="entry name" value="WHD_2nd_SelB"/>
    <property type="match status" value="1"/>
</dbReference>
<comment type="function">
    <text evidence="7">Translation factor necessary for the incorporation of selenocysteine into proteins. It probably replaces EF-Tu for the insertion of selenocysteine directed by the UGA codon. SelB binds GTP and GDP.</text>
</comment>
<dbReference type="SUPFAM" id="SSF52540">
    <property type="entry name" value="P-loop containing nucleoside triphosphate hydrolases"/>
    <property type="match status" value="1"/>
</dbReference>
<dbReference type="PANTHER" id="PTHR43721">
    <property type="entry name" value="ELONGATION FACTOR TU-RELATED"/>
    <property type="match status" value="1"/>
</dbReference>
<dbReference type="PROSITE" id="PS51722">
    <property type="entry name" value="G_TR_2"/>
    <property type="match status" value="1"/>
</dbReference>
<dbReference type="GO" id="GO:0005829">
    <property type="term" value="C:cytosol"/>
    <property type="evidence" value="ECO:0007669"/>
    <property type="project" value="TreeGrafter"/>
</dbReference>
<name>A0A4R7Z496_9FIRM</name>
<dbReference type="InterPro" id="IPR057335">
    <property type="entry name" value="Beta-barrel_SelB"/>
</dbReference>
<keyword evidence="5" id="KW-0648">Protein biosynthesis</keyword>
<dbReference type="RefSeq" id="WP_111571620.1">
    <property type="nucleotide sequence ID" value="NZ_QLME01000005.1"/>
</dbReference>
<feature type="domain" description="Tr-type G" evidence="10">
    <location>
        <begin position="2"/>
        <end position="177"/>
    </location>
</feature>
<dbReference type="PRINTS" id="PR00315">
    <property type="entry name" value="ELONGATNFCT"/>
</dbReference>
<dbReference type="CDD" id="cd04171">
    <property type="entry name" value="SelB"/>
    <property type="match status" value="1"/>
</dbReference>
<keyword evidence="3" id="KW-0963">Cytoplasm</keyword>
<dbReference type="Gene3D" id="2.40.30.10">
    <property type="entry name" value="Translation factors"/>
    <property type="match status" value="1"/>
</dbReference>
<keyword evidence="6" id="KW-0342">GTP-binding</keyword>
<dbReference type="InterPro" id="IPR050055">
    <property type="entry name" value="EF-Tu_GTPase"/>
</dbReference>
<evidence type="ECO:0000256" key="5">
    <source>
        <dbReference type="ARBA" id="ARBA00022917"/>
    </source>
</evidence>
<keyword evidence="11" id="KW-0251">Elongation factor</keyword>
<comment type="subcellular location">
    <subcellularLocation>
        <location evidence="1">Cytoplasm</location>
    </subcellularLocation>
</comment>
<evidence type="ECO:0000256" key="2">
    <source>
        <dbReference type="ARBA" id="ARBA00015953"/>
    </source>
</evidence>
<evidence type="ECO:0000256" key="1">
    <source>
        <dbReference type="ARBA" id="ARBA00004496"/>
    </source>
</evidence>
<dbReference type="NCBIfam" id="TIGR00231">
    <property type="entry name" value="small_GTP"/>
    <property type="match status" value="1"/>
</dbReference>
<dbReference type="GO" id="GO:0003723">
    <property type="term" value="F:RNA binding"/>
    <property type="evidence" value="ECO:0007669"/>
    <property type="project" value="InterPro"/>
</dbReference>
<sequence>MQKNIIIGTAGHIDHGKSTLIKALTGDETDRLDQEKARGISIENGFSHLENEKTRAENLKLGIVDVPGHEKFVNKMLSAAAGVDLALIVVAADEGVMPQTKEHLAILDLMGVKKAIIVLTKIDLVDREWLQLIELDLRDHFKNSFAETAEVIRVSSTKEEGINELKELIIKTALRMDQQQRSEIIYFPIDRVFSLKGLGTVVTGTLFSGQLKAEDELSLYPAEKRLKIKSLESHGREEQQANAGSRVGINISGIDKSEIKRGDIIAEPNSLLKSKFFEGELRLVENLNFTVKNGDQIHFHTAALETRGRIYLYNKKKAFPGEKVYITLILEKAAALVFKQKFVLRRNSPLTTIGGGEILELDPPPRRKIDDSRIVNKLKELKNASLKRVVELFIENNQNEPVEIESLKKKTTLKYKSLKEILNELTAEEKILELITEKSYIHQTKLKHVERKILKIVSDYNQKYGLKPGIKKEELRSRLDFKLKRKELDSLLQLLYNKELLKEKNNLIAHSSFQIKLSPEMKEIKDKVIKKYKKHLFSPPTRTEIINNYQLEEELFNYLENEGFLIRLSSELYFHISVLAELKKILKDYFRENESLALAEFRDLIGSSRRYALPLLEKMDQIKVTKRVEDHRYSGENLEI</sequence>
<dbReference type="InterPro" id="IPR009000">
    <property type="entry name" value="Transl_B-barrel_sf"/>
</dbReference>
<dbReference type="SUPFAM" id="SSF50465">
    <property type="entry name" value="EF-Tu/eEF-1alpha/eIF2-gamma C-terminal domain"/>
    <property type="match status" value="1"/>
</dbReference>
<dbReference type="Pfam" id="PF25461">
    <property type="entry name" value="Beta-barrel_SelB"/>
    <property type="match status" value="1"/>
</dbReference>
<dbReference type="GO" id="GO:0001514">
    <property type="term" value="P:selenocysteine incorporation"/>
    <property type="evidence" value="ECO:0007669"/>
    <property type="project" value="InterPro"/>
</dbReference>
<dbReference type="Proteomes" id="UP000294697">
    <property type="component" value="Unassembled WGS sequence"/>
</dbReference>
<evidence type="ECO:0000313" key="11">
    <source>
        <dbReference type="EMBL" id="TDW05269.1"/>
    </source>
</evidence>
<dbReference type="InterPro" id="IPR031157">
    <property type="entry name" value="G_TR_CS"/>
</dbReference>
<dbReference type="PROSITE" id="PS00301">
    <property type="entry name" value="G_TR_1"/>
    <property type="match status" value="1"/>
</dbReference>
<dbReference type="InterPro" id="IPR004161">
    <property type="entry name" value="EFTu-like_2"/>
</dbReference>
<dbReference type="SUPFAM" id="SSF46785">
    <property type="entry name" value="Winged helix' DNA-binding domain"/>
    <property type="match status" value="3"/>
</dbReference>
<dbReference type="InterPro" id="IPR015191">
    <property type="entry name" value="SelB_WHD4"/>
</dbReference>
<evidence type="ECO:0000313" key="12">
    <source>
        <dbReference type="Proteomes" id="UP000294697"/>
    </source>
</evidence>
<proteinExistence type="predicted"/>
<dbReference type="SUPFAM" id="SSF50447">
    <property type="entry name" value="Translation proteins"/>
    <property type="match status" value="1"/>
</dbReference>
<feature type="coiled-coil region" evidence="9">
    <location>
        <begin position="408"/>
        <end position="438"/>
    </location>
</feature>
<keyword evidence="4" id="KW-0547">Nucleotide-binding</keyword>
<accession>A0A4R7Z496</accession>